<feature type="transmembrane region" description="Helical" evidence="19">
    <location>
        <begin position="174"/>
        <end position="196"/>
    </location>
</feature>
<feature type="transmembrane region" description="Helical" evidence="19">
    <location>
        <begin position="133"/>
        <end position="153"/>
    </location>
</feature>
<evidence type="ECO:0000256" key="17">
    <source>
        <dbReference type="ARBA" id="ARBA00023264"/>
    </source>
</evidence>
<comment type="subcellular location">
    <subcellularLocation>
        <location evidence="2">Cell membrane</location>
        <topology evidence="2">Multi-pass membrane protein</topology>
    </subcellularLocation>
</comment>
<comment type="caution">
    <text evidence="20">The sequence shown here is derived from an EMBL/GenBank/DDBJ whole genome shotgun (WGS) entry which is preliminary data.</text>
</comment>
<comment type="pathway">
    <text evidence="3 18">Phospholipid metabolism; CDP-diacylglycerol biosynthesis; CDP-diacylglycerol from sn-glycerol 3-phosphate: step 3/3.</text>
</comment>
<evidence type="ECO:0000256" key="9">
    <source>
        <dbReference type="ARBA" id="ARBA00022516"/>
    </source>
</evidence>
<keyword evidence="15 19" id="KW-0472">Membrane</keyword>
<evidence type="ECO:0000313" key="20">
    <source>
        <dbReference type="EMBL" id="HIQ69510.1"/>
    </source>
</evidence>
<dbReference type="GO" id="GO:0016024">
    <property type="term" value="P:CDP-diacylglycerol biosynthetic process"/>
    <property type="evidence" value="ECO:0007669"/>
    <property type="project" value="TreeGrafter"/>
</dbReference>
<comment type="similarity">
    <text evidence="5 18">Belongs to the CDS family.</text>
</comment>
<evidence type="ECO:0000256" key="15">
    <source>
        <dbReference type="ARBA" id="ARBA00023136"/>
    </source>
</evidence>
<keyword evidence="13 19" id="KW-1133">Transmembrane helix</keyword>
<evidence type="ECO:0000256" key="10">
    <source>
        <dbReference type="ARBA" id="ARBA00022679"/>
    </source>
</evidence>
<dbReference type="EMBL" id="DVFN01000063">
    <property type="protein sequence ID" value="HIQ69510.1"/>
    <property type="molecule type" value="Genomic_DNA"/>
</dbReference>
<proteinExistence type="inferred from homology"/>
<feature type="transmembrane region" description="Helical" evidence="19">
    <location>
        <begin position="252"/>
        <end position="270"/>
    </location>
</feature>
<dbReference type="PANTHER" id="PTHR46382">
    <property type="entry name" value="PHOSPHATIDATE CYTIDYLYLTRANSFERASE"/>
    <property type="match status" value="1"/>
</dbReference>
<keyword evidence="16" id="KW-0594">Phospholipid biosynthesis</keyword>
<evidence type="ECO:0000313" key="21">
    <source>
        <dbReference type="Proteomes" id="UP000886874"/>
    </source>
</evidence>
<keyword evidence="11 18" id="KW-0812">Transmembrane</keyword>
<keyword evidence="17" id="KW-1208">Phospholipid metabolism</keyword>
<dbReference type="GO" id="GO:0004605">
    <property type="term" value="F:phosphatidate cytidylyltransferase activity"/>
    <property type="evidence" value="ECO:0007669"/>
    <property type="project" value="UniProtKB-EC"/>
</dbReference>
<evidence type="ECO:0000256" key="3">
    <source>
        <dbReference type="ARBA" id="ARBA00005119"/>
    </source>
</evidence>
<keyword evidence="10 18" id="KW-0808">Transferase</keyword>
<evidence type="ECO:0000256" key="8">
    <source>
        <dbReference type="ARBA" id="ARBA00022475"/>
    </source>
</evidence>
<dbReference type="AlphaFoldDB" id="A0A9D0Z7S7"/>
<dbReference type="EC" id="2.7.7.41" evidence="6 18"/>
<feature type="transmembrane region" description="Helical" evidence="19">
    <location>
        <begin position="52"/>
        <end position="69"/>
    </location>
</feature>
<dbReference type="Proteomes" id="UP000886874">
    <property type="component" value="Unassembled WGS sequence"/>
</dbReference>
<gene>
    <name evidence="20" type="ORF">IAA67_04170</name>
</gene>
<keyword evidence="8" id="KW-1003">Cell membrane</keyword>
<organism evidence="20 21">
    <name type="scientific">Candidatus Avoscillospira stercorigallinarum</name>
    <dbReference type="NCBI Taxonomy" id="2840708"/>
    <lineage>
        <taxon>Bacteria</taxon>
        <taxon>Bacillati</taxon>
        <taxon>Bacillota</taxon>
        <taxon>Clostridia</taxon>
        <taxon>Eubacteriales</taxon>
        <taxon>Oscillospiraceae</taxon>
        <taxon>Oscillospiraceae incertae sedis</taxon>
        <taxon>Candidatus Avoscillospira</taxon>
    </lineage>
</organism>
<evidence type="ECO:0000256" key="5">
    <source>
        <dbReference type="ARBA" id="ARBA00010185"/>
    </source>
</evidence>
<keyword evidence="12 18" id="KW-0548">Nucleotidyltransferase</keyword>
<keyword evidence="14" id="KW-0443">Lipid metabolism</keyword>
<protein>
    <recommendedName>
        <fullName evidence="7 18">Phosphatidate cytidylyltransferase</fullName>
        <ecNumber evidence="6 18">2.7.7.41</ecNumber>
    </recommendedName>
</protein>
<evidence type="ECO:0000256" key="6">
    <source>
        <dbReference type="ARBA" id="ARBA00012487"/>
    </source>
</evidence>
<dbReference type="InterPro" id="IPR000374">
    <property type="entry name" value="PC_trans"/>
</dbReference>
<evidence type="ECO:0000256" key="7">
    <source>
        <dbReference type="ARBA" id="ARBA00019373"/>
    </source>
</evidence>
<evidence type="ECO:0000256" key="12">
    <source>
        <dbReference type="ARBA" id="ARBA00022695"/>
    </source>
</evidence>
<evidence type="ECO:0000256" key="14">
    <source>
        <dbReference type="ARBA" id="ARBA00023098"/>
    </source>
</evidence>
<evidence type="ECO:0000256" key="13">
    <source>
        <dbReference type="ARBA" id="ARBA00022989"/>
    </source>
</evidence>
<evidence type="ECO:0000256" key="19">
    <source>
        <dbReference type="SAM" id="Phobius"/>
    </source>
</evidence>
<evidence type="ECO:0000256" key="11">
    <source>
        <dbReference type="ARBA" id="ARBA00022692"/>
    </source>
</evidence>
<dbReference type="Pfam" id="PF01148">
    <property type="entry name" value="CTP_transf_1"/>
    <property type="match status" value="1"/>
</dbReference>
<accession>A0A9D0Z7S7</accession>
<name>A0A9D0Z7S7_9FIRM</name>
<comment type="pathway">
    <text evidence="4">Lipid metabolism.</text>
</comment>
<evidence type="ECO:0000256" key="16">
    <source>
        <dbReference type="ARBA" id="ARBA00023209"/>
    </source>
</evidence>
<comment type="catalytic activity">
    <reaction evidence="1 18">
        <text>a 1,2-diacyl-sn-glycero-3-phosphate + CTP + H(+) = a CDP-1,2-diacyl-sn-glycerol + diphosphate</text>
        <dbReference type="Rhea" id="RHEA:16229"/>
        <dbReference type="ChEBI" id="CHEBI:15378"/>
        <dbReference type="ChEBI" id="CHEBI:33019"/>
        <dbReference type="ChEBI" id="CHEBI:37563"/>
        <dbReference type="ChEBI" id="CHEBI:58332"/>
        <dbReference type="ChEBI" id="CHEBI:58608"/>
        <dbReference type="EC" id="2.7.7.41"/>
    </reaction>
</comment>
<evidence type="ECO:0000256" key="18">
    <source>
        <dbReference type="RuleBase" id="RU003938"/>
    </source>
</evidence>
<feature type="transmembrane region" description="Helical" evidence="19">
    <location>
        <begin position="75"/>
        <end position="95"/>
    </location>
</feature>
<feature type="transmembrane region" description="Helical" evidence="19">
    <location>
        <begin position="202"/>
        <end position="223"/>
    </location>
</feature>
<evidence type="ECO:0000256" key="1">
    <source>
        <dbReference type="ARBA" id="ARBA00001698"/>
    </source>
</evidence>
<keyword evidence="9" id="KW-0444">Lipid biosynthesis</keyword>
<dbReference type="PROSITE" id="PS01315">
    <property type="entry name" value="CDS"/>
    <property type="match status" value="1"/>
</dbReference>
<evidence type="ECO:0000256" key="4">
    <source>
        <dbReference type="ARBA" id="ARBA00005189"/>
    </source>
</evidence>
<feature type="transmembrane region" description="Helical" evidence="19">
    <location>
        <begin position="107"/>
        <end position="127"/>
    </location>
</feature>
<reference evidence="20" key="1">
    <citation type="submission" date="2020-10" db="EMBL/GenBank/DDBJ databases">
        <authorList>
            <person name="Gilroy R."/>
        </authorList>
    </citation>
    <scope>NUCLEOTIDE SEQUENCE</scope>
    <source>
        <strain evidence="20">ChiSjej2B20-13462</strain>
    </source>
</reference>
<dbReference type="GO" id="GO:0005886">
    <property type="term" value="C:plasma membrane"/>
    <property type="evidence" value="ECO:0007669"/>
    <property type="project" value="UniProtKB-SubCell"/>
</dbReference>
<evidence type="ECO:0000256" key="2">
    <source>
        <dbReference type="ARBA" id="ARBA00004651"/>
    </source>
</evidence>
<dbReference type="PANTHER" id="PTHR46382:SF1">
    <property type="entry name" value="PHOSPHATIDATE CYTIDYLYLTRANSFERASE"/>
    <property type="match status" value="1"/>
</dbReference>
<reference evidence="20" key="2">
    <citation type="journal article" date="2021" name="PeerJ">
        <title>Extensive microbial diversity within the chicken gut microbiome revealed by metagenomics and culture.</title>
        <authorList>
            <person name="Gilroy R."/>
            <person name="Ravi A."/>
            <person name="Getino M."/>
            <person name="Pursley I."/>
            <person name="Horton D.L."/>
            <person name="Alikhan N.F."/>
            <person name="Baker D."/>
            <person name="Gharbi K."/>
            <person name="Hall N."/>
            <person name="Watson M."/>
            <person name="Adriaenssens E.M."/>
            <person name="Foster-Nyarko E."/>
            <person name="Jarju S."/>
            <person name="Secka A."/>
            <person name="Antonio M."/>
            <person name="Oren A."/>
            <person name="Chaudhuri R.R."/>
            <person name="La Ragione R."/>
            <person name="Hildebrand F."/>
            <person name="Pallen M.J."/>
        </authorList>
    </citation>
    <scope>NUCLEOTIDE SEQUENCE</scope>
    <source>
        <strain evidence="20">ChiSjej2B20-13462</strain>
    </source>
</reference>
<feature type="transmembrane region" description="Helical" evidence="19">
    <location>
        <begin position="12"/>
        <end position="40"/>
    </location>
</feature>
<sequence>MKTRIIVAAVGLPLLLVVLLVLPPVATGILVGAMSVIAVYELLYQTGLARNLYLLVLSGLMALAVAMWSCGGGDWTPALVGLWVYFAALAAVMLASHMALKFETVCISMFAGIFIPLMLSSLTRILFLEYGRFYVLIPLILAFSSDSGAYFAGCYLGKHKLAPVISPKKTWEGVAGGAAAAIVVMLLYALILDLAFGYEVSLGAAILYGLVGTAVDVLGDLTFSVIKRQTGIKDYGFLLPGHGGILDRFDSMIFVAPLSESLILLLPVIVGETLK</sequence>